<feature type="domain" description="BioF2-like acetyltransferase" evidence="1">
    <location>
        <begin position="190"/>
        <end position="318"/>
    </location>
</feature>
<dbReference type="PANTHER" id="PTHR36174:SF1">
    <property type="entry name" value="LIPID II:GLYCINE GLYCYLTRANSFERASE"/>
    <property type="match status" value="1"/>
</dbReference>
<dbReference type="Proteomes" id="UP000179129">
    <property type="component" value="Unassembled WGS sequence"/>
</dbReference>
<dbReference type="EMBL" id="MFIX01000161">
    <property type="protein sequence ID" value="OGG03070.1"/>
    <property type="molecule type" value="Genomic_DNA"/>
</dbReference>
<name>A0A1F5YSA9_9BACT</name>
<proteinExistence type="predicted"/>
<dbReference type="SUPFAM" id="SSF55729">
    <property type="entry name" value="Acyl-CoA N-acyltransferases (Nat)"/>
    <property type="match status" value="1"/>
</dbReference>
<dbReference type="Gene3D" id="3.40.630.30">
    <property type="match status" value="1"/>
</dbReference>
<sequence>MPFYFELILISGGGRPCMPDITYEVIDDNATRPELEDFIASSANGTLFHSPRFLNYHGEEKFRSQGGTVHHLLFRQKGRICAFIPGMIFETDKGPVYRSPYGGSYGSFVYDSLTFSETQEILELFLGFAREKGISEIHLVPPPPLYCRDSFSDCFQFLFLSKGFRIGKAELLMVCRLEPGKDYPLSAMKKKAKEAWRQALRKGVTAGPSEDYAAFYEMLLRDKQKFGTSTTRTYEELQRIIGLFPGKIRLWLAWLEGRPIAGGLFFLCNERAANFLDLCHDVSYYDFRGSNLMLKVALEELAALGLRWMDFGPSSFGYEPHHTLIKFKESFGGQGVARLYYELKLD</sequence>
<dbReference type="PANTHER" id="PTHR36174">
    <property type="entry name" value="LIPID II:GLYCINE GLYCYLTRANSFERASE"/>
    <property type="match status" value="1"/>
</dbReference>
<protein>
    <recommendedName>
        <fullName evidence="1">BioF2-like acetyltransferase domain-containing protein</fullName>
    </recommendedName>
</protein>
<gene>
    <name evidence="2" type="ORF">A3F83_07120</name>
</gene>
<accession>A0A1F5YSA9</accession>
<reference evidence="2 3" key="1">
    <citation type="journal article" date="2016" name="Nat. Commun.">
        <title>Thousands of microbial genomes shed light on interconnected biogeochemical processes in an aquifer system.</title>
        <authorList>
            <person name="Anantharaman K."/>
            <person name="Brown C.T."/>
            <person name="Hug L.A."/>
            <person name="Sharon I."/>
            <person name="Castelle C.J."/>
            <person name="Probst A.J."/>
            <person name="Thomas B.C."/>
            <person name="Singh A."/>
            <person name="Wilkins M.J."/>
            <person name="Karaoz U."/>
            <person name="Brodie E.L."/>
            <person name="Williams K.H."/>
            <person name="Hubbard S.S."/>
            <person name="Banfield J.F."/>
        </authorList>
    </citation>
    <scope>NUCLEOTIDE SEQUENCE [LARGE SCALE GENOMIC DNA]</scope>
</reference>
<dbReference type="InterPro" id="IPR038740">
    <property type="entry name" value="BioF2-like_GNAT_dom"/>
</dbReference>
<evidence type="ECO:0000313" key="2">
    <source>
        <dbReference type="EMBL" id="OGG03070.1"/>
    </source>
</evidence>
<dbReference type="Pfam" id="PF13480">
    <property type="entry name" value="Acetyltransf_6"/>
    <property type="match status" value="1"/>
</dbReference>
<evidence type="ECO:0000259" key="1">
    <source>
        <dbReference type="Pfam" id="PF13480"/>
    </source>
</evidence>
<dbReference type="InterPro" id="IPR016181">
    <property type="entry name" value="Acyl_CoA_acyltransferase"/>
</dbReference>
<comment type="caution">
    <text evidence="2">The sequence shown here is derived from an EMBL/GenBank/DDBJ whole genome shotgun (WGS) entry which is preliminary data.</text>
</comment>
<dbReference type="AlphaFoldDB" id="A0A1F5YSA9"/>
<organism evidence="2 3">
    <name type="scientific">Candidatus Glassbacteria bacterium RIFCSPLOWO2_12_FULL_58_11</name>
    <dbReference type="NCBI Taxonomy" id="1817867"/>
    <lineage>
        <taxon>Bacteria</taxon>
        <taxon>Candidatus Glassiibacteriota</taxon>
    </lineage>
</organism>
<evidence type="ECO:0000313" key="3">
    <source>
        <dbReference type="Proteomes" id="UP000179129"/>
    </source>
</evidence>
<dbReference type="InterPro" id="IPR050644">
    <property type="entry name" value="PG_Glycine_Bridge_Synth"/>
</dbReference>
<dbReference type="STRING" id="1817867.A3F83_07120"/>